<evidence type="ECO:0000256" key="1">
    <source>
        <dbReference type="ARBA" id="ARBA00001933"/>
    </source>
</evidence>
<dbReference type="GO" id="GO:0019343">
    <property type="term" value="P:cysteine biosynthetic process via cystathionine"/>
    <property type="evidence" value="ECO:0007669"/>
    <property type="project" value="UniProtKB-UniRule"/>
</dbReference>
<name>A0A5J4YTZ0_PORPP</name>
<keyword evidence="8 9" id="KW-0129">CBS domain</keyword>
<reference evidence="12" key="1">
    <citation type="journal article" date="2019" name="Nat. Commun.">
        <title>Expansion of phycobilisome linker gene families in mesophilic red algae.</title>
        <authorList>
            <person name="Lee J."/>
            <person name="Kim D."/>
            <person name="Bhattacharya D."/>
            <person name="Yoon H.S."/>
        </authorList>
    </citation>
    <scope>NUCLEOTIDE SEQUENCE [LARGE SCALE GENOMIC DNA]</scope>
    <source>
        <strain evidence="12">CCMP 1328</strain>
    </source>
</reference>
<dbReference type="PROSITE" id="PS51371">
    <property type="entry name" value="CBS"/>
    <property type="match status" value="1"/>
</dbReference>
<dbReference type="Gene3D" id="3.10.580.10">
    <property type="entry name" value="CBS-domain"/>
    <property type="match status" value="1"/>
</dbReference>
<dbReference type="AlphaFoldDB" id="A0A5J4YTZ0"/>
<dbReference type="OrthoDB" id="728at2759"/>
<keyword evidence="5 9" id="KW-0663">Pyridoxal phosphate</keyword>
<dbReference type="Pfam" id="PF00291">
    <property type="entry name" value="PALP"/>
    <property type="match status" value="1"/>
</dbReference>
<comment type="similarity">
    <text evidence="3 9">Belongs to the cysteine synthase/cystathionine beta-synthase family.</text>
</comment>
<dbReference type="UniPathway" id="UPA00136"/>
<dbReference type="Proteomes" id="UP000324585">
    <property type="component" value="Unassembled WGS sequence"/>
</dbReference>
<comment type="cofactor">
    <cofactor evidence="1 9">
        <name>pyridoxal 5'-phosphate</name>
        <dbReference type="ChEBI" id="CHEBI:597326"/>
    </cofactor>
</comment>
<accession>A0A5J4YTZ0</accession>
<sequence length="439" mass="48169">MGDAAVKCFESILGCIGNTPMVRLRRLEQDANVRCELYAKCEFMNPGSVKDRIALRMIEDAERDGKIKPGDTLIEPTSGNTGLGIACVAAIKGYKCIITMPEKMSMEKVNLLKLLGAQIVRTPTEAAFDSPESHISVARRLCKEMPNSFILDQYSNPANVAAHYNGTGEEILQQMDNKVDVVVAGAGTGGTITGIARKLKERLPNVHIVGVDPEGSILAQPDSLNSDIKSYKVEGIGYDFVPDVLDRSVVDEWIKSRDMESFSTARRLIQLEGMMVGGSSGSAVWAALQVAQRLDAGKRVVIVCPDSVRNYMTKMVSDDWMLCNHFLDLPNPVANEPWAKLPVSVLPLQTPVTLSPDVTCEEAIVVLNKAGVDQLPVVNAKGEVEGVLTEGQLMAQMLGKRVSPLDEVRKIMHRQFEFVTPQTELVELTRIFCKTITHW</sequence>
<dbReference type="OMA" id="TANSPCE"/>
<evidence type="ECO:0000256" key="4">
    <source>
        <dbReference type="ARBA" id="ARBA00012041"/>
    </source>
</evidence>
<dbReference type="InterPro" id="IPR005857">
    <property type="entry name" value="Cysta_beta_synth"/>
</dbReference>
<comment type="catalytic activity">
    <reaction evidence="7 9">
        <text>L-homocysteine + L-serine = L,L-cystathionine + H2O</text>
        <dbReference type="Rhea" id="RHEA:10112"/>
        <dbReference type="ChEBI" id="CHEBI:15377"/>
        <dbReference type="ChEBI" id="CHEBI:33384"/>
        <dbReference type="ChEBI" id="CHEBI:58161"/>
        <dbReference type="ChEBI" id="CHEBI:58199"/>
        <dbReference type="EC" id="4.2.1.22"/>
    </reaction>
</comment>
<organism evidence="11 12">
    <name type="scientific">Porphyridium purpureum</name>
    <name type="common">Red alga</name>
    <name type="synonym">Porphyridium cruentum</name>
    <dbReference type="NCBI Taxonomy" id="35688"/>
    <lineage>
        <taxon>Eukaryota</taxon>
        <taxon>Rhodophyta</taxon>
        <taxon>Bangiophyceae</taxon>
        <taxon>Porphyridiales</taxon>
        <taxon>Porphyridiaceae</taxon>
        <taxon>Porphyridium</taxon>
    </lineage>
</organism>
<dbReference type="SUPFAM" id="SSF54631">
    <property type="entry name" value="CBS-domain pair"/>
    <property type="match status" value="1"/>
</dbReference>
<dbReference type="PANTHER" id="PTHR10314">
    <property type="entry name" value="CYSTATHIONINE BETA-SYNTHASE"/>
    <property type="match status" value="1"/>
</dbReference>
<dbReference type="SUPFAM" id="SSF53686">
    <property type="entry name" value="Tryptophan synthase beta subunit-like PLP-dependent enzymes"/>
    <property type="match status" value="1"/>
</dbReference>
<evidence type="ECO:0000256" key="8">
    <source>
        <dbReference type="PROSITE-ProRule" id="PRU00703"/>
    </source>
</evidence>
<dbReference type="EC" id="4.2.1.22" evidence="4 9"/>
<proteinExistence type="inferred from homology"/>
<dbReference type="SMART" id="SM00116">
    <property type="entry name" value="CBS"/>
    <property type="match status" value="1"/>
</dbReference>
<evidence type="ECO:0000256" key="5">
    <source>
        <dbReference type="ARBA" id="ARBA00022898"/>
    </source>
</evidence>
<keyword evidence="9" id="KW-0028">Amino-acid biosynthesis</keyword>
<dbReference type="InterPro" id="IPR046342">
    <property type="entry name" value="CBS_dom_sf"/>
</dbReference>
<evidence type="ECO:0000256" key="3">
    <source>
        <dbReference type="ARBA" id="ARBA00007103"/>
    </source>
</evidence>
<evidence type="ECO:0000256" key="2">
    <source>
        <dbReference type="ARBA" id="ARBA00005003"/>
    </source>
</evidence>
<keyword evidence="9" id="KW-0198">Cysteine biosynthesis</keyword>
<dbReference type="InterPro" id="IPR000644">
    <property type="entry name" value="CBS_dom"/>
</dbReference>
<dbReference type="Pfam" id="PF00571">
    <property type="entry name" value="CBS"/>
    <property type="match status" value="1"/>
</dbReference>
<keyword evidence="12" id="KW-1185">Reference proteome</keyword>
<evidence type="ECO:0000256" key="9">
    <source>
        <dbReference type="RuleBase" id="RU361204"/>
    </source>
</evidence>
<evidence type="ECO:0000256" key="6">
    <source>
        <dbReference type="ARBA" id="ARBA00023239"/>
    </source>
</evidence>
<dbReference type="FunFam" id="3.40.50.1100:FF:000003">
    <property type="entry name" value="Cystathionine beta-synthase"/>
    <property type="match status" value="1"/>
</dbReference>
<evidence type="ECO:0000313" key="11">
    <source>
        <dbReference type="EMBL" id="KAA8494826.1"/>
    </source>
</evidence>
<comment type="caution">
    <text evidence="11">The sequence shown here is derived from an EMBL/GenBank/DDBJ whole genome shotgun (WGS) entry which is preliminary data.</text>
</comment>
<keyword evidence="6 9" id="KW-0456">Lyase</keyword>
<dbReference type="InterPro" id="IPR001926">
    <property type="entry name" value="TrpB-like_PALP"/>
</dbReference>
<dbReference type="InterPro" id="IPR036052">
    <property type="entry name" value="TrpB-like_PALP_sf"/>
</dbReference>
<evidence type="ECO:0000259" key="10">
    <source>
        <dbReference type="PROSITE" id="PS51371"/>
    </source>
</evidence>
<feature type="domain" description="CBS" evidence="10">
    <location>
        <begin position="345"/>
        <end position="407"/>
    </location>
</feature>
<evidence type="ECO:0000256" key="7">
    <source>
        <dbReference type="ARBA" id="ARBA00047490"/>
    </source>
</evidence>
<dbReference type="Gene3D" id="3.40.50.1100">
    <property type="match status" value="2"/>
</dbReference>
<evidence type="ECO:0000313" key="12">
    <source>
        <dbReference type="Proteomes" id="UP000324585"/>
    </source>
</evidence>
<comment type="pathway">
    <text evidence="2">Amino-acid biosynthesis; L-cysteine biosynthesis; L-cysteine from L-homocysteine and L-serine: step 1/2.</text>
</comment>
<dbReference type="EMBL" id="VRMN01000004">
    <property type="protein sequence ID" value="KAA8494826.1"/>
    <property type="molecule type" value="Genomic_DNA"/>
</dbReference>
<gene>
    <name evidence="11" type="ORF">FVE85_3067</name>
</gene>
<dbReference type="NCBIfam" id="TIGR01137">
    <property type="entry name" value="cysta_beta"/>
    <property type="match status" value="1"/>
</dbReference>
<protein>
    <recommendedName>
        <fullName evidence="4 9">Cystathionine beta-synthase</fullName>
        <ecNumber evidence="4 9">4.2.1.22</ecNumber>
    </recommendedName>
</protein>
<dbReference type="GO" id="GO:0005737">
    <property type="term" value="C:cytoplasm"/>
    <property type="evidence" value="ECO:0007669"/>
    <property type="project" value="InterPro"/>
</dbReference>
<dbReference type="GO" id="GO:0006535">
    <property type="term" value="P:cysteine biosynthetic process from serine"/>
    <property type="evidence" value="ECO:0007669"/>
    <property type="project" value="UniProtKB-UniRule"/>
</dbReference>
<dbReference type="InterPro" id="IPR050214">
    <property type="entry name" value="Cys_Synth/Cystath_Beta-Synth"/>
</dbReference>
<dbReference type="FunFam" id="3.40.50.1100:FF:000118">
    <property type="entry name" value="Related to CYS4-cystathionine beta-synthase"/>
    <property type="match status" value="1"/>
</dbReference>
<dbReference type="GO" id="GO:0004122">
    <property type="term" value="F:cystathionine beta-synthase activity"/>
    <property type="evidence" value="ECO:0007669"/>
    <property type="project" value="UniProtKB-UniRule"/>
</dbReference>
<dbReference type="CDD" id="cd01561">
    <property type="entry name" value="CBS_like"/>
    <property type="match status" value="1"/>
</dbReference>